<proteinExistence type="predicted"/>
<dbReference type="InterPro" id="IPR027417">
    <property type="entry name" value="P-loop_NTPase"/>
</dbReference>
<feature type="domain" description="PD-(D/E)XK endonuclease-like" evidence="1">
    <location>
        <begin position="582"/>
        <end position="839"/>
    </location>
</feature>
<dbReference type="InterPro" id="IPR011604">
    <property type="entry name" value="PDDEXK-like_dom_sf"/>
</dbReference>
<dbReference type="Pfam" id="PF12705">
    <property type="entry name" value="PDDEXK_1"/>
    <property type="match status" value="1"/>
</dbReference>
<dbReference type="EMBL" id="UGOG01000001">
    <property type="protein sequence ID" value="STX61896.1"/>
    <property type="molecule type" value="Genomic_DNA"/>
</dbReference>
<dbReference type="Proteomes" id="UP000254040">
    <property type="component" value="Unassembled WGS sequence"/>
</dbReference>
<gene>
    <name evidence="2" type="ORF">Lmor_2718</name>
    <name evidence="3" type="ORF">NCTC12239_00814</name>
</gene>
<organism evidence="3 5">
    <name type="scientific">Legionella moravica</name>
    <dbReference type="NCBI Taxonomy" id="39962"/>
    <lineage>
        <taxon>Bacteria</taxon>
        <taxon>Pseudomonadati</taxon>
        <taxon>Pseudomonadota</taxon>
        <taxon>Gammaproteobacteria</taxon>
        <taxon>Legionellales</taxon>
        <taxon>Legionellaceae</taxon>
        <taxon>Legionella</taxon>
    </lineage>
</organism>
<evidence type="ECO:0000313" key="3">
    <source>
        <dbReference type="EMBL" id="STX61896.1"/>
    </source>
</evidence>
<dbReference type="InterPro" id="IPR011335">
    <property type="entry name" value="Restrct_endonuc-II-like"/>
</dbReference>
<dbReference type="Proteomes" id="UP000054985">
    <property type="component" value="Unassembled WGS sequence"/>
</dbReference>
<reference evidence="2 4" key="1">
    <citation type="submission" date="2015-11" db="EMBL/GenBank/DDBJ databases">
        <title>Genomic analysis of 38 Legionella species identifies large and diverse effector repertoires.</title>
        <authorList>
            <person name="Burstein D."/>
            <person name="Amaro F."/>
            <person name="Zusman T."/>
            <person name="Lifshitz Z."/>
            <person name="Cohen O."/>
            <person name="Gilbert J.A."/>
            <person name="Pupko T."/>
            <person name="Shuman H.A."/>
            <person name="Segal G."/>
        </authorList>
    </citation>
    <scope>NUCLEOTIDE SEQUENCE [LARGE SCALE GENOMIC DNA]</scope>
    <source>
        <strain evidence="2 4">ATCC 43877</strain>
    </source>
</reference>
<reference evidence="3 5" key="2">
    <citation type="submission" date="2018-06" db="EMBL/GenBank/DDBJ databases">
        <authorList>
            <consortium name="Pathogen Informatics"/>
            <person name="Doyle S."/>
        </authorList>
    </citation>
    <scope>NUCLEOTIDE SEQUENCE [LARGE SCALE GENOMIC DNA]</scope>
    <source>
        <strain evidence="3 5">NCTC12239</strain>
    </source>
</reference>
<name>A0A378JTW7_9GAMM</name>
<protein>
    <submittedName>
        <fullName evidence="3">Recombinase B</fullName>
    </submittedName>
</protein>
<dbReference type="EMBL" id="LNYN01000040">
    <property type="protein sequence ID" value="KTD31221.1"/>
    <property type="molecule type" value="Genomic_DNA"/>
</dbReference>
<evidence type="ECO:0000313" key="5">
    <source>
        <dbReference type="Proteomes" id="UP000254040"/>
    </source>
</evidence>
<dbReference type="OrthoDB" id="9761147at2"/>
<dbReference type="SUPFAM" id="SSF52540">
    <property type="entry name" value="P-loop containing nucleoside triphosphate hydrolases"/>
    <property type="match status" value="1"/>
</dbReference>
<dbReference type="NCBIfam" id="TIGR03623">
    <property type="entry name" value="probable DNA repair protein"/>
    <property type="match status" value="1"/>
</dbReference>
<evidence type="ECO:0000313" key="4">
    <source>
        <dbReference type="Proteomes" id="UP000054985"/>
    </source>
</evidence>
<dbReference type="AlphaFoldDB" id="A0A378JTW7"/>
<evidence type="ECO:0000259" key="1">
    <source>
        <dbReference type="Pfam" id="PF12705"/>
    </source>
</evidence>
<dbReference type="STRING" id="39962.Lmor_2718"/>
<dbReference type="InterPro" id="IPR019925">
    <property type="entry name" value="DNA_repair_protein_predicted"/>
</dbReference>
<dbReference type="InterPro" id="IPR038726">
    <property type="entry name" value="PDDEXK_AddAB-type"/>
</dbReference>
<accession>A0A378JTW7</accession>
<dbReference type="RefSeq" id="WP_028383924.1">
    <property type="nucleotide sequence ID" value="NZ_CAAAJG010000023.1"/>
</dbReference>
<evidence type="ECO:0000313" key="2">
    <source>
        <dbReference type="EMBL" id="KTD31221.1"/>
    </source>
</evidence>
<keyword evidence="4" id="KW-1185">Reference proteome</keyword>
<sequence length="849" mass="98097">MQDLNNKNRLLDLLAQGATVITPNNRLSGALLQDYFSYCAAKTTVKPKCYPYKTALLKAFNQLIMQRPDLPHPLLLNDAQCQHLWRKIIKSEPEITYSEGLLSAVMQAWEQCQQWQVDPHNPEFHYTPQTRTFQQWWLHVNKQLRQLHAVNEHQIIPYILQTEESLFSQPVIWVCFDDFNPQQLALQNHLDNNKITQYRYDLKQHTEAPRVFAAKDIKEEYQQLIAWLKLKIESGEQKIGVVVPNLQQESRPLKRIIQQHFDPQCVNISLGQPLSEFPLVAHALVWLNLKPDLLNHFQAALLLQSPYLGAAQQEFLNRSQILQDNPLLQNQSIQLQSFIKEVTHLAPQLAKRLKSMNPYPEKASPQQWIDLFQNRLNVLGFPGDYGLNSENYQCYHRFASLFDEFRQLHLISATLSHNEALDALMHLADNTIFQAQKNQAPIQISGLLEASGCEFDSLWVMGLTDQCLPQKPRLSAFIPQDMQRRLLMPHSLPARELAFAKQTLHRLRQGSAETVFSYARFQDDTPNLPCSLIIDFPSYTLCSIPVDPMHHNELIPHDEIYMVPILATEQISGGTALLSYQAKCPFKAFAEHRLKAKPSQPASDGLDAKEKGIIVHKVMEVLWRHLENQKNLLQLNSRTLEQYIEQAIESALSKVRLFHTQALPELIKDVEFIRLKRLVHSILEWEKRRPEFEIAALEESYTLNLAGLDFNVRVDRLDRVEDSKWVIDYKSSLPASKPWNETRPTEPQLLLYTLLDEEINTLLLMQLKTGKIICSGLSENKLDIKGISTLKAEESWENRRNEWHQQLTALAEEFQKGLCLPQPATKALCEQCDFQNLCRFKVTDNSNEY</sequence>
<dbReference type="SUPFAM" id="SSF52980">
    <property type="entry name" value="Restriction endonuclease-like"/>
    <property type="match status" value="1"/>
</dbReference>
<dbReference type="Gene3D" id="3.90.320.10">
    <property type="match status" value="1"/>
</dbReference>